<feature type="compositionally biased region" description="Basic residues" evidence="1">
    <location>
        <begin position="139"/>
        <end position="158"/>
    </location>
</feature>
<protein>
    <submittedName>
        <fullName evidence="2">Uncharacterized protein</fullName>
    </submittedName>
</protein>
<feature type="region of interest" description="Disordered" evidence="1">
    <location>
        <begin position="88"/>
        <end position="178"/>
    </location>
</feature>
<accession>A0A5S4FDY2</accession>
<evidence type="ECO:0000256" key="1">
    <source>
        <dbReference type="SAM" id="MobiDB-lite"/>
    </source>
</evidence>
<evidence type="ECO:0000313" key="3">
    <source>
        <dbReference type="Proteomes" id="UP000309128"/>
    </source>
</evidence>
<reference evidence="2 3" key="1">
    <citation type="submission" date="2019-05" db="EMBL/GenBank/DDBJ databases">
        <title>Draft genome sequence of Nonomuraea turkmeniaca DSM 43926.</title>
        <authorList>
            <person name="Saricaoglu S."/>
            <person name="Isik K."/>
        </authorList>
    </citation>
    <scope>NUCLEOTIDE SEQUENCE [LARGE SCALE GENOMIC DNA]</scope>
    <source>
        <strain evidence="2 3">DSM 43926</strain>
    </source>
</reference>
<dbReference type="AlphaFoldDB" id="A0A5S4FDY2"/>
<name>A0A5S4FDY2_9ACTN</name>
<dbReference type="OrthoDB" id="3961111at2"/>
<feature type="compositionally biased region" description="Basic and acidic residues" evidence="1">
    <location>
        <begin position="88"/>
        <end position="106"/>
    </location>
</feature>
<sequence>MGARHPDRDLHDWTQEGRELTHRFPEPAWEERADASRPGAAPVRMLWWTRSPSGAADRLAAGGEKYRQILDVGQATIAHALYTARRALPEDPERTAVRHAPDDLTARHLPQADAERIANVQLDSEIEAGPQRDRLVPPGRRRVPRARPRPGRGRHRRVPPSSGRLNSAESGQKRHEHT</sequence>
<dbReference type="RefSeq" id="WP_138674331.1">
    <property type="nucleotide sequence ID" value="NZ_VCKY01000497.1"/>
</dbReference>
<keyword evidence="3" id="KW-1185">Reference proteome</keyword>
<proteinExistence type="predicted"/>
<dbReference type="Proteomes" id="UP000309128">
    <property type="component" value="Unassembled WGS sequence"/>
</dbReference>
<feature type="region of interest" description="Disordered" evidence="1">
    <location>
        <begin position="1"/>
        <end position="40"/>
    </location>
</feature>
<feature type="compositionally biased region" description="Basic and acidic residues" evidence="1">
    <location>
        <begin position="1"/>
        <end position="35"/>
    </location>
</feature>
<comment type="caution">
    <text evidence="2">The sequence shown here is derived from an EMBL/GenBank/DDBJ whole genome shotgun (WGS) entry which is preliminary data.</text>
</comment>
<dbReference type="EMBL" id="VCKY01000497">
    <property type="protein sequence ID" value="TMR03054.1"/>
    <property type="molecule type" value="Genomic_DNA"/>
</dbReference>
<evidence type="ECO:0000313" key="2">
    <source>
        <dbReference type="EMBL" id="TMR03054.1"/>
    </source>
</evidence>
<organism evidence="2 3">
    <name type="scientific">Nonomuraea turkmeniaca</name>
    <dbReference type="NCBI Taxonomy" id="103838"/>
    <lineage>
        <taxon>Bacteria</taxon>
        <taxon>Bacillati</taxon>
        <taxon>Actinomycetota</taxon>
        <taxon>Actinomycetes</taxon>
        <taxon>Streptosporangiales</taxon>
        <taxon>Streptosporangiaceae</taxon>
        <taxon>Nonomuraea</taxon>
    </lineage>
</organism>
<gene>
    <name evidence="2" type="ORF">ETD86_54025</name>
</gene>